<dbReference type="EMBL" id="BAAABZ010000013">
    <property type="protein sequence ID" value="GAA0517426.1"/>
    <property type="molecule type" value="Genomic_DNA"/>
</dbReference>
<comment type="caution">
    <text evidence="1">The sequence shown here is derived from an EMBL/GenBank/DDBJ whole genome shotgun (WGS) entry which is preliminary data.</text>
</comment>
<reference evidence="1 2" key="1">
    <citation type="journal article" date="2019" name="Int. J. Syst. Evol. Microbiol.">
        <title>The Global Catalogue of Microorganisms (GCM) 10K type strain sequencing project: providing services to taxonomists for standard genome sequencing and annotation.</title>
        <authorList>
            <consortium name="The Broad Institute Genomics Platform"/>
            <consortium name="The Broad Institute Genome Sequencing Center for Infectious Disease"/>
            <person name="Wu L."/>
            <person name="Ma J."/>
        </authorList>
    </citation>
    <scope>NUCLEOTIDE SEQUENCE [LARGE SCALE GENOMIC DNA]</scope>
    <source>
        <strain evidence="1 2">JCM 5052</strain>
    </source>
</reference>
<dbReference type="Proteomes" id="UP001501576">
    <property type="component" value="Unassembled WGS sequence"/>
</dbReference>
<keyword evidence="2" id="KW-1185">Reference proteome</keyword>
<evidence type="ECO:0000313" key="1">
    <source>
        <dbReference type="EMBL" id="GAA0517426.1"/>
    </source>
</evidence>
<organism evidence="1 2">
    <name type="scientific">Streptomyces mordarskii</name>
    <dbReference type="NCBI Taxonomy" id="1226758"/>
    <lineage>
        <taxon>Bacteria</taxon>
        <taxon>Bacillati</taxon>
        <taxon>Actinomycetota</taxon>
        <taxon>Actinomycetes</taxon>
        <taxon>Kitasatosporales</taxon>
        <taxon>Streptomycetaceae</taxon>
        <taxon>Streptomyces</taxon>
    </lineage>
</organism>
<evidence type="ECO:0000313" key="2">
    <source>
        <dbReference type="Proteomes" id="UP001501576"/>
    </source>
</evidence>
<gene>
    <name evidence="1" type="ORF">GCM10010390_19560</name>
</gene>
<accession>A0ABN1CE94</accession>
<evidence type="ECO:0008006" key="3">
    <source>
        <dbReference type="Google" id="ProtNLM"/>
    </source>
</evidence>
<name>A0ABN1CE94_9ACTN</name>
<protein>
    <recommendedName>
        <fullName evidence="3">Secreted protein</fullName>
    </recommendedName>
</protein>
<proteinExistence type="predicted"/>
<sequence length="70" mass="7957">MWMMGSILWVSRANLCTGRGTVLWTNTQSPRESSPDLRFLYPGAVQKKNFRPRRKITTKGAEKIVPHAAL</sequence>